<evidence type="ECO:0000256" key="4">
    <source>
        <dbReference type="ARBA" id="ARBA00023203"/>
    </source>
</evidence>
<keyword evidence="8" id="KW-1185">Reference proteome</keyword>
<dbReference type="RefSeq" id="XP_018269374.1">
    <property type="nucleotide sequence ID" value="XM_018418707.1"/>
</dbReference>
<evidence type="ECO:0000313" key="8">
    <source>
        <dbReference type="Proteomes" id="UP000053890"/>
    </source>
</evidence>
<comment type="similarity">
    <text evidence="2">Belongs to the actin-binding proteins ADF family.</text>
</comment>
<dbReference type="PROSITE" id="PS51263">
    <property type="entry name" value="ADF_H"/>
    <property type="match status" value="1"/>
</dbReference>
<dbReference type="InterPro" id="IPR002108">
    <property type="entry name" value="ADF-H"/>
</dbReference>
<evidence type="ECO:0000256" key="1">
    <source>
        <dbReference type="ARBA" id="ARBA00004109"/>
    </source>
</evidence>
<evidence type="ECO:0000256" key="3">
    <source>
        <dbReference type="ARBA" id="ARBA00015630"/>
    </source>
</evidence>
<dbReference type="GO" id="GO:0016363">
    <property type="term" value="C:nuclear matrix"/>
    <property type="evidence" value="ECO:0007669"/>
    <property type="project" value="UniProtKB-SubCell"/>
</dbReference>
<evidence type="ECO:0000256" key="5">
    <source>
        <dbReference type="ARBA" id="ARBA00032427"/>
    </source>
</evidence>
<comment type="subcellular location">
    <subcellularLocation>
        <location evidence="1">Nucleus matrix</location>
    </subcellularLocation>
</comment>
<keyword evidence="4" id="KW-0009">Actin-binding</keyword>
<dbReference type="GO" id="GO:0015629">
    <property type="term" value="C:actin cytoskeleton"/>
    <property type="evidence" value="ECO:0007669"/>
    <property type="project" value="InterPro"/>
</dbReference>
<evidence type="ECO:0000313" key="7">
    <source>
        <dbReference type="EMBL" id="KPV73325.1"/>
    </source>
</evidence>
<dbReference type="CDD" id="cd11286">
    <property type="entry name" value="ADF_cofilin_like"/>
    <property type="match status" value="1"/>
</dbReference>
<dbReference type="EMBL" id="KQ474083">
    <property type="protein sequence ID" value="KPV73325.1"/>
    <property type="molecule type" value="Genomic_DNA"/>
</dbReference>
<dbReference type="InterPro" id="IPR029006">
    <property type="entry name" value="ADF-H/Gelsolin-like_dom_sf"/>
</dbReference>
<dbReference type="Proteomes" id="UP000053890">
    <property type="component" value="Unassembled WGS sequence"/>
</dbReference>
<dbReference type="STRING" id="578459.A0A0N8PZU8"/>
<organism evidence="7 8">
    <name type="scientific">Rhodotorula graminis (strain WP1)</name>
    <dbReference type="NCBI Taxonomy" id="578459"/>
    <lineage>
        <taxon>Eukaryota</taxon>
        <taxon>Fungi</taxon>
        <taxon>Dikarya</taxon>
        <taxon>Basidiomycota</taxon>
        <taxon>Pucciniomycotina</taxon>
        <taxon>Microbotryomycetes</taxon>
        <taxon>Sporidiobolales</taxon>
        <taxon>Sporidiobolaceae</taxon>
        <taxon>Rhodotorula</taxon>
    </lineage>
</organism>
<reference evidence="7 8" key="1">
    <citation type="journal article" date="2015" name="Front. Microbiol.">
        <title>Genome sequence of the plant growth promoting endophytic yeast Rhodotorula graminis WP1.</title>
        <authorList>
            <person name="Firrincieli A."/>
            <person name="Otillar R."/>
            <person name="Salamov A."/>
            <person name="Schmutz J."/>
            <person name="Khan Z."/>
            <person name="Redman R.S."/>
            <person name="Fleck N.D."/>
            <person name="Lindquist E."/>
            <person name="Grigoriev I.V."/>
            <person name="Doty S.L."/>
        </authorList>
    </citation>
    <scope>NUCLEOTIDE SEQUENCE [LARGE SCALE GENOMIC DNA]</scope>
    <source>
        <strain evidence="7 8">WP1</strain>
    </source>
</reference>
<dbReference type="Pfam" id="PF00241">
    <property type="entry name" value="Cofilin_ADF"/>
    <property type="match status" value="1"/>
</dbReference>
<dbReference type="PANTHER" id="PTHR11913">
    <property type="entry name" value="COFILIN-RELATED"/>
    <property type="match status" value="1"/>
</dbReference>
<sequence length="138" mass="15439">MSSGVAVHPTCLEAYQSLKLGKKLKFIVFKLSGDNKEIVVDSQSESSSYDEFLDALPPNSPRYAVYDFEYEKGEGKRNKLCFYAWSPDEAKIKDKMLYASSKDALRRSLVGIASEIQGTDSSEVAYDEVLDKVTRMSS</sequence>
<dbReference type="GO" id="GO:0003779">
    <property type="term" value="F:actin binding"/>
    <property type="evidence" value="ECO:0007669"/>
    <property type="project" value="UniProtKB-KW"/>
</dbReference>
<dbReference type="OMA" id="ITFYSWS"/>
<dbReference type="SUPFAM" id="SSF55753">
    <property type="entry name" value="Actin depolymerizing proteins"/>
    <property type="match status" value="1"/>
</dbReference>
<feature type="domain" description="ADF-H" evidence="6">
    <location>
        <begin position="2"/>
        <end position="134"/>
    </location>
</feature>
<dbReference type="AlphaFoldDB" id="A0A0N8PZU8"/>
<dbReference type="InterPro" id="IPR017904">
    <property type="entry name" value="ADF/Cofilin"/>
</dbReference>
<evidence type="ECO:0000259" key="6">
    <source>
        <dbReference type="PROSITE" id="PS51263"/>
    </source>
</evidence>
<proteinExistence type="inferred from homology"/>
<protein>
    <recommendedName>
        <fullName evidence="3">Cofilin</fullName>
    </recommendedName>
    <alternativeName>
        <fullName evidence="5">Actin-depolymerizing factor 1</fullName>
    </alternativeName>
</protein>
<dbReference type="Gene3D" id="3.40.20.10">
    <property type="entry name" value="Severin"/>
    <property type="match status" value="1"/>
</dbReference>
<evidence type="ECO:0000256" key="2">
    <source>
        <dbReference type="ARBA" id="ARBA00006844"/>
    </source>
</evidence>
<dbReference type="SMART" id="SM00102">
    <property type="entry name" value="ADF"/>
    <property type="match status" value="1"/>
</dbReference>
<dbReference type="GO" id="GO:0030042">
    <property type="term" value="P:actin filament depolymerization"/>
    <property type="evidence" value="ECO:0007669"/>
    <property type="project" value="InterPro"/>
</dbReference>
<dbReference type="PRINTS" id="PR00006">
    <property type="entry name" value="COFILIN"/>
</dbReference>
<dbReference type="OrthoDB" id="10249245at2759"/>
<name>A0A0N8PZU8_RHOGW</name>
<dbReference type="GeneID" id="28979154"/>
<accession>A0A0N8PZU8</accession>
<gene>
    <name evidence="7" type="ORF">RHOBADRAFT_65434</name>
</gene>